<dbReference type="PROSITE" id="PS50294">
    <property type="entry name" value="WD_REPEATS_REGION"/>
    <property type="match status" value="3"/>
</dbReference>
<dbReference type="FunFam" id="2.130.10.10:FF:000557">
    <property type="entry name" value="WD repeat protein"/>
    <property type="match status" value="1"/>
</dbReference>
<feature type="repeat" description="WD" evidence="4">
    <location>
        <begin position="247"/>
        <end position="280"/>
    </location>
</feature>
<organism evidence="5 6">
    <name type="scientific">Zostera marina</name>
    <name type="common">Eelgrass</name>
    <dbReference type="NCBI Taxonomy" id="29655"/>
    <lineage>
        <taxon>Eukaryota</taxon>
        <taxon>Viridiplantae</taxon>
        <taxon>Streptophyta</taxon>
        <taxon>Embryophyta</taxon>
        <taxon>Tracheophyta</taxon>
        <taxon>Spermatophyta</taxon>
        <taxon>Magnoliopsida</taxon>
        <taxon>Liliopsida</taxon>
        <taxon>Zosteraceae</taxon>
        <taxon>Zostera</taxon>
    </lineage>
</organism>
<feature type="repeat" description="WD" evidence="4">
    <location>
        <begin position="293"/>
        <end position="334"/>
    </location>
</feature>
<dbReference type="SUPFAM" id="SSF50978">
    <property type="entry name" value="WD40 repeat-like"/>
    <property type="match status" value="1"/>
</dbReference>
<sequence>MMSMYGSDYEEQSCGVSRFLDRKEELLKPDSDIRQMTNLRTEPTETMHRNTNNANKVASISPLKMLLAREANYFGKGRFSQADQCHVLNHYLPVDGPWPVDKMTSRAYISQFSKNGALFVAAFQGGHLRVYDVNNEWKVKRDIIAMDLRWTFTDTALSPDESCIVYACMSPIVNIAKIEGVSLDPDEEDEEEIHESLDFSLEVDDYPQSFGIFSIKFSTDGRELVAGCSDDSISVYDLEANKPAFHINAHSSDVNTVTFADETGQILYSGSDDDLCKVWDRRCLGYDKPAGVLVGHLEGITFIDSRGDGRYFISNGKDQTIKLWDIRKMSNTSNCKPKSYNWDYRWMEYPDDFRQIRHPHDQSVATYKGHSVLRTLIRCYFSPVHSTGQKYIYTGSADSSVHIYDVVSGDEVGLLSYHESTVRDCSWHPYYPTLVSSSWDGCISRWEHFGSEN</sequence>
<dbReference type="InterPro" id="IPR051859">
    <property type="entry name" value="DCAF"/>
</dbReference>
<dbReference type="PANTHER" id="PTHR19847">
    <property type="entry name" value="DDB1- AND CUL4-ASSOCIATED FACTOR 11"/>
    <property type="match status" value="1"/>
</dbReference>
<feature type="repeat" description="WD" evidence="4">
    <location>
        <begin position="212"/>
        <end position="246"/>
    </location>
</feature>
<dbReference type="SMART" id="SM00320">
    <property type="entry name" value="WD40"/>
    <property type="match status" value="6"/>
</dbReference>
<dbReference type="InterPro" id="IPR020472">
    <property type="entry name" value="WD40_PAC1"/>
</dbReference>
<evidence type="ECO:0000313" key="6">
    <source>
        <dbReference type="Proteomes" id="UP000036987"/>
    </source>
</evidence>
<dbReference type="EMBL" id="LFYR01000760">
    <property type="protein sequence ID" value="KMZ69505.1"/>
    <property type="molecule type" value="Genomic_DNA"/>
</dbReference>
<keyword evidence="2" id="KW-0677">Repeat</keyword>
<keyword evidence="1 4" id="KW-0853">WD repeat</keyword>
<dbReference type="InterPro" id="IPR001680">
    <property type="entry name" value="WD40_rpt"/>
</dbReference>
<dbReference type="AlphaFoldDB" id="A0A0K9PMQ0"/>
<dbReference type="PANTHER" id="PTHR19847:SF7">
    <property type="entry name" value="DDB1- AND CUL4-ASSOCIATED FACTOR 11"/>
    <property type="match status" value="1"/>
</dbReference>
<keyword evidence="6" id="KW-1185">Reference proteome</keyword>
<dbReference type="InterPro" id="IPR036322">
    <property type="entry name" value="WD40_repeat_dom_sf"/>
</dbReference>
<comment type="similarity">
    <text evidence="3">Belongs to the WD repeat LEC14B family.</text>
</comment>
<evidence type="ECO:0000256" key="2">
    <source>
        <dbReference type="ARBA" id="ARBA00022737"/>
    </source>
</evidence>
<evidence type="ECO:0000256" key="4">
    <source>
        <dbReference type="PROSITE-ProRule" id="PRU00221"/>
    </source>
</evidence>
<evidence type="ECO:0000256" key="3">
    <source>
        <dbReference type="ARBA" id="ARBA00061298"/>
    </source>
</evidence>
<dbReference type="GO" id="GO:0043161">
    <property type="term" value="P:proteasome-mediated ubiquitin-dependent protein catabolic process"/>
    <property type="evidence" value="ECO:0000318"/>
    <property type="project" value="GO_Central"/>
</dbReference>
<feature type="repeat" description="WD" evidence="4">
    <location>
        <begin position="415"/>
        <end position="447"/>
    </location>
</feature>
<evidence type="ECO:0000256" key="1">
    <source>
        <dbReference type="ARBA" id="ARBA00022574"/>
    </source>
</evidence>
<dbReference type="Pfam" id="PF00400">
    <property type="entry name" value="WD40"/>
    <property type="match status" value="5"/>
</dbReference>
<name>A0A0K9PMQ0_ZOSMR</name>
<proteinExistence type="inferred from homology"/>
<dbReference type="OMA" id="EHTFPQM"/>
<accession>A0A0K9PMQ0</accession>
<protein>
    <submittedName>
        <fullName evidence="5">WD repeat-containing protein 23</fullName>
    </submittedName>
</protein>
<dbReference type="InterPro" id="IPR015943">
    <property type="entry name" value="WD40/YVTN_repeat-like_dom_sf"/>
</dbReference>
<comment type="caution">
    <text evidence="5">The sequence shown here is derived from an EMBL/GenBank/DDBJ whole genome shotgun (WGS) entry which is preliminary data.</text>
</comment>
<dbReference type="OrthoDB" id="63070at2759"/>
<evidence type="ECO:0000313" key="5">
    <source>
        <dbReference type="EMBL" id="KMZ69505.1"/>
    </source>
</evidence>
<gene>
    <name evidence="5" type="ORF">ZOSMA_211G00140</name>
</gene>
<dbReference type="PROSITE" id="PS50082">
    <property type="entry name" value="WD_REPEATS_2"/>
    <property type="match status" value="4"/>
</dbReference>
<dbReference type="GO" id="GO:0080008">
    <property type="term" value="C:Cul4-RING E3 ubiquitin ligase complex"/>
    <property type="evidence" value="ECO:0000318"/>
    <property type="project" value="GO_Central"/>
</dbReference>
<dbReference type="FunFam" id="2.130.10.10:FF:000492">
    <property type="entry name" value="LEC14B homolog isoform X2"/>
    <property type="match status" value="1"/>
</dbReference>
<reference evidence="6" key="1">
    <citation type="journal article" date="2016" name="Nature">
        <title>The genome of the seagrass Zostera marina reveals angiosperm adaptation to the sea.</title>
        <authorList>
            <person name="Olsen J.L."/>
            <person name="Rouze P."/>
            <person name="Verhelst B."/>
            <person name="Lin Y.-C."/>
            <person name="Bayer T."/>
            <person name="Collen J."/>
            <person name="Dattolo E."/>
            <person name="De Paoli E."/>
            <person name="Dittami S."/>
            <person name="Maumus F."/>
            <person name="Michel G."/>
            <person name="Kersting A."/>
            <person name="Lauritano C."/>
            <person name="Lohaus R."/>
            <person name="Toepel M."/>
            <person name="Tonon T."/>
            <person name="Vanneste K."/>
            <person name="Amirebrahimi M."/>
            <person name="Brakel J."/>
            <person name="Bostroem C."/>
            <person name="Chovatia M."/>
            <person name="Grimwood J."/>
            <person name="Jenkins J.W."/>
            <person name="Jueterbock A."/>
            <person name="Mraz A."/>
            <person name="Stam W.T."/>
            <person name="Tice H."/>
            <person name="Bornberg-Bauer E."/>
            <person name="Green P.J."/>
            <person name="Pearson G.A."/>
            <person name="Procaccini G."/>
            <person name="Duarte C.M."/>
            <person name="Schmutz J."/>
            <person name="Reusch T.B.H."/>
            <person name="Van de Peer Y."/>
        </authorList>
    </citation>
    <scope>NUCLEOTIDE SEQUENCE [LARGE SCALE GENOMIC DNA]</scope>
    <source>
        <strain evidence="6">cv. Finnish</strain>
    </source>
</reference>
<dbReference type="Gene3D" id="2.130.10.10">
    <property type="entry name" value="YVTN repeat-like/Quinoprotein amine dehydrogenase"/>
    <property type="match status" value="2"/>
</dbReference>
<dbReference type="Proteomes" id="UP000036987">
    <property type="component" value="Unassembled WGS sequence"/>
</dbReference>
<dbReference type="PRINTS" id="PR00320">
    <property type="entry name" value="GPROTEINBRPT"/>
</dbReference>
<dbReference type="STRING" id="29655.A0A0K9PMQ0"/>